<organism evidence="2 3">
    <name type="scientific">Saguinus oedipus</name>
    <name type="common">Cotton-top tamarin</name>
    <name type="synonym">Oedipomidas oedipus</name>
    <dbReference type="NCBI Taxonomy" id="9490"/>
    <lineage>
        <taxon>Eukaryota</taxon>
        <taxon>Metazoa</taxon>
        <taxon>Chordata</taxon>
        <taxon>Craniata</taxon>
        <taxon>Vertebrata</taxon>
        <taxon>Euteleostomi</taxon>
        <taxon>Mammalia</taxon>
        <taxon>Eutheria</taxon>
        <taxon>Euarchontoglires</taxon>
        <taxon>Primates</taxon>
        <taxon>Haplorrhini</taxon>
        <taxon>Platyrrhini</taxon>
        <taxon>Cebidae</taxon>
        <taxon>Callitrichinae</taxon>
        <taxon>Saguinus</taxon>
    </lineage>
</organism>
<gene>
    <name evidence="2" type="ORF">P7K49_006305</name>
</gene>
<keyword evidence="1" id="KW-0472">Membrane</keyword>
<proteinExistence type="predicted"/>
<evidence type="ECO:0000313" key="2">
    <source>
        <dbReference type="EMBL" id="KAK2115679.1"/>
    </source>
</evidence>
<sequence length="103" mass="11609">MRNVLWPRRRSFLNLYLHPGWLGIACFLFQRRRSRWVNRRGLRWGTRRRLRPVRALWRDGEAGPGRNGVLGDSRMGACGAPALPLAGLFVLSGFGPPGGGLRS</sequence>
<dbReference type="PROSITE" id="PS51257">
    <property type="entry name" value="PROKAR_LIPOPROTEIN"/>
    <property type="match status" value="1"/>
</dbReference>
<feature type="transmembrane region" description="Helical" evidence="1">
    <location>
        <begin position="12"/>
        <end position="30"/>
    </location>
</feature>
<dbReference type="EMBL" id="JASSZA010000003">
    <property type="protein sequence ID" value="KAK2115679.1"/>
    <property type="molecule type" value="Genomic_DNA"/>
</dbReference>
<evidence type="ECO:0000313" key="3">
    <source>
        <dbReference type="Proteomes" id="UP001266305"/>
    </source>
</evidence>
<keyword evidence="1" id="KW-1133">Transmembrane helix</keyword>
<keyword evidence="1" id="KW-0812">Transmembrane</keyword>
<accession>A0ABQ9W221</accession>
<reference evidence="2 3" key="1">
    <citation type="submission" date="2023-05" db="EMBL/GenBank/DDBJ databases">
        <title>B98-5 Cell Line De Novo Hybrid Assembly: An Optical Mapping Approach.</title>
        <authorList>
            <person name="Kananen K."/>
            <person name="Auerbach J.A."/>
            <person name="Kautto E."/>
            <person name="Blachly J.S."/>
        </authorList>
    </citation>
    <scope>NUCLEOTIDE SEQUENCE [LARGE SCALE GENOMIC DNA]</scope>
    <source>
        <strain evidence="2">B95-8</strain>
        <tissue evidence="2">Cell line</tissue>
    </source>
</reference>
<protein>
    <submittedName>
        <fullName evidence="2">Uncharacterized protein</fullName>
    </submittedName>
</protein>
<keyword evidence="3" id="KW-1185">Reference proteome</keyword>
<evidence type="ECO:0000256" key="1">
    <source>
        <dbReference type="SAM" id="Phobius"/>
    </source>
</evidence>
<comment type="caution">
    <text evidence="2">The sequence shown here is derived from an EMBL/GenBank/DDBJ whole genome shotgun (WGS) entry which is preliminary data.</text>
</comment>
<dbReference type="Proteomes" id="UP001266305">
    <property type="component" value="Unassembled WGS sequence"/>
</dbReference>
<name>A0ABQ9W221_SAGOE</name>